<evidence type="ECO:0000313" key="2">
    <source>
        <dbReference type="Proteomes" id="UP000002296"/>
    </source>
</evidence>
<sequence>MQHDVPSEAAKGDLYTKRTFGPGSNDFWAGTGGTSSSMSGCERAAWVPLSAALVVMPWATSPTRRAAVTVGGNELARRATVLWAQLAPGKNGTRPYFFNATLFLSLRIALGLRKILAAYGRGPVPSTASKKGLSQDGRVVAFGAAGGKPSGQRRIVSAAWQKVKKTREERKTIVVPPDRI</sequence>
<dbReference type="Proteomes" id="UP000002296">
    <property type="component" value="Unassembled WGS sequence"/>
</dbReference>
<protein>
    <submittedName>
        <fullName evidence="1">Uncharacterized protein</fullName>
    </submittedName>
</protein>
<name>Q4DAB9_TRYCC</name>
<comment type="caution">
    <text evidence="1">The sequence shown here is derived from an EMBL/GenBank/DDBJ whole genome shotgun (WGS) entry which is preliminary data.</text>
</comment>
<dbReference type="AlphaFoldDB" id="Q4DAB9"/>
<accession>Q4DAB9</accession>
<dbReference type="InParanoid" id="Q4DAB9"/>
<gene>
    <name evidence="1" type="ORF">Tc00.1047053511021.20</name>
</gene>
<dbReference type="EMBL" id="AAHK01000741">
    <property type="protein sequence ID" value="EAN89464.1"/>
    <property type="molecule type" value="Genomic_DNA"/>
</dbReference>
<keyword evidence="2" id="KW-1185">Reference proteome</keyword>
<dbReference type="RefSeq" id="XP_811315.1">
    <property type="nucleotide sequence ID" value="XM_806222.1"/>
</dbReference>
<organism evidence="1 2">
    <name type="scientific">Trypanosoma cruzi (strain CL Brener)</name>
    <dbReference type="NCBI Taxonomy" id="353153"/>
    <lineage>
        <taxon>Eukaryota</taxon>
        <taxon>Discoba</taxon>
        <taxon>Euglenozoa</taxon>
        <taxon>Kinetoplastea</taxon>
        <taxon>Metakinetoplastina</taxon>
        <taxon>Trypanosomatida</taxon>
        <taxon>Trypanosomatidae</taxon>
        <taxon>Trypanosoma</taxon>
        <taxon>Schizotrypanum</taxon>
    </lineage>
</organism>
<reference evidence="1 2" key="1">
    <citation type="journal article" date="2005" name="Science">
        <title>The genome sequence of Trypanosoma cruzi, etiologic agent of Chagas disease.</title>
        <authorList>
            <person name="El-Sayed N.M."/>
            <person name="Myler P.J."/>
            <person name="Bartholomeu D.C."/>
            <person name="Nilsson D."/>
            <person name="Aggarwal G."/>
            <person name="Tran A.N."/>
            <person name="Ghedin E."/>
            <person name="Worthey E.A."/>
            <person name="Delcher A.L."/>
            <person name="Blandin G."/>
            <person name="Westenberger S.J."/>
            <person name="Caler E."/>
            <person name="Cerqueira G.C."/>
            <person name="Branche C."/>
            <person name="Haas B."/>
            <person name="Anupama A."/>
            <person name="Arner E."/>
            <person name="Aslund L."/>
            <person name="Attipoe P."/>
            <person name="Bontempi E."/>
            <person name="Bringaud F."/>
            <person name="Burton P."/>
            <person name="Cadag E."/>
            <person name="Campbell D.A."/>
            <person name="Carrington M."/>
            <person name="Crabtree J."/>
            <person name="Darban H."/>
            <person name="da Silveira J.F."/>
            <person name="de Jong P."/>
            <person name="Edwards K."/>
            <person name="Englund P.T."/>
            <person name="Fazelina G."/>
            <person name="Feldblyum T."/>
            <person name="Ferella M."/>
            <person name="Frasch A.C."/>
            <person name="Gull K."/>
            <person name="Horn D."/>
            <person name="Hou L."/>
            <person name="Huang Y."/>
            <person name="Kindlund E."/>
            <person name="Klingbeil M."/>
            <person name="Kluge S."/>
            <person name="Koo H."/>
            <person name="Lacerda D."/>
            <person name="Levin M.J."/>
            <person name="Lorenzi H."/>
            <person name="Louie T."/>
            <person name="Machado C.R."/>
            <person name="McCulloch R."/>
            <person name="McKenna A."/>
            <person name="Mizuno Y."/>
            <person name="Mottram J.C."/>
            <person name="Nelson S."/>
            <person name="Ochaya S."/>
            <person name="Osoegawa K."/>
            <person name="Pai G."/>
            <person name="Parsons M."/>
            <person name="Pentony M."/>
            <person name="Pettersson U."/>
            <person name="Pop M."/>
            <person name="Ramirez J.L."/>
            <person name="Rinta J."/>
            <person name="Robertson L."/>
            <person name="Salzberg S.L."/>
            <person name="Sanchez D.O."/>
            <person name="Seyler A."/>
            <person name="Sharma R."/>
            <person name="Shetty J."/>
            <person name="Simpson A.J."/>
            <person name="Sisk E."/>
            <person name="Tammi M.T."/>
            <person name="Tarleton R."/>
            <person name="Teixeira S."/>
            <person name="Van Aken S."/>
            <person name="Vogt C."/>
            <person name="Ward P.N."/>
            <person name="Wickstead B."/>
            <person name="Wortman J."/>
            <person name="White O."/>
            <person name="Fraser C.M."/>
            <person name="Stuart K.D."/>
            <person name="Andersson B."/>
        </authorList>
    </citation>
    <scope>NUCLEOTIDE SEQUENCE [LARGE SCALE GENOMIC DNA]</scope>
    <source>
        <strain evidence="1 2">CL Brener</strain>
    </source>
</reference>
<dbReference type="GeneID" id="3542270"/>
<proteinExistence type="predicted"/>
<dbReference type="PaxDb" id="353153-Q4DAB9"/>
<evidence type="ECO:0000313" key="1">
    <source>
        <dbReference type="EMBL" id="EAN89464.1"/>
    </source>
</evidence>
<dbReference type="KEGG" id="tcr:511021.20"/>